<dbReference type="InterPro" id="IPR029063">
    <property type="entry name" value="SAM-dependent_MTases_sf"/>
</dbReference>
<dbReference type="InterPro" id="IPR018117">
    <property type="entry name" value="C5_DNA_meth_AS"/>
</dbReference>
<keyword evidence="2 5" id="KW-0808">Transferase</keyword>
<evidence type="ECO:0000313" key="8">
    <source>
        <dbReference type="EMBL" id="MCR2043232.1"/>
    </source>
</evidence>
<dbReference type="Gene3D" id="3.40.50.150">
    <property type="entry name" value="Vaccinia Virus protein VP39"/>
    <property type="match status" value="1"/>
</dbReference>
<dbReference type="Pfam" id="PF00145">
    <property type="entry name" value="DNA_methylase"/>
    <property type="match status" value="2"/>
</dbReference>
<evidence type="ECO:0000256" key="6">
    <source>
        <dbReference type="RuleBase" id="RU000416"/>
    </source>
</evidence>
<reference evidence="8" key="1">
    <citation type="submission" date="2022-07" db="EMBL/GenBank/DDBJ databases">
        <title>Enhanced cultured diversity of the mouse gut microbiota enables custom-made synthetic communities.</title>
        <authorList>
            <person name="Afrizal A."/>
        </authorList>
    </citation>
    <scope>NUCLEOTIDE SEQUENCE</scope>
    <source>
        <strain evidence="8">DSM 29482</strain>
    </source>
</reference>
<dbReference type="PANTHER" id="PTHR10629">
    <property type="entry name" value="CYTOSINE-SPECIFIC METHYLTRANSFERASE"/>
    <property type="match status" value="1"/>
</dbReference>
<dbReference type="SUPFAM" id="SSF53335">
    <property type="entry name" value="S-adenosyl-L-methionine-dependent methyltransferases"/>
    <property type="match status" value="1"/>
</dbReference>
<comment type="caution">
    <text evidence="8">The sequence shown here is derived from an EMBL/GenBank/DDBJ whole genome shotgun (WGS) entry which is preliminary data.</text>
</comment>
<proteinExistence type="inferred from homology"/>
<dbReference type="InterPro" id="IPR031303">
    <property type="entry name" value="C5_meth_CS"/>
</dbReference>
<evidence type="ECO:0000256" key="5">
    <source>
        <dbReference type="PROSITE-ProRule" id="PRU01016"/>
    </source>
</evidence>
<dbReference type="PROSITE" id="PS00095">
    <property type="entry name" value="C5_MTASE_2"/>
    <property type="match status" value="1"/>
</dbReference>
<dbReference type="PANTHER" id="PTHR10629:SF52">
    <property type="entry name" value="DNA (CYTOSINE-5)-METHYLTRANSFERASE 1"/>
    <property type="match status" value="1"/>
</dbReference>
<keyword evidence="1 5" id="KW-0489">Methyltransferase</keyword>
<evidence type="ECO:0000256" key="4">
    <source>
        <dbReference type="ARBA" id="ARBA00022747"/>
    </source>
</evidence>
<dbReference type="PROSITE" id="PS51679">
    <property type="entry name" value="SAM_MT_C5"/>
    <property type="match status" value="1"/>
</dbReference>
<gene>
    <name evidence="8" type="ORF">NSA23_03775</name>
</gene>
<keyword evidence="4" id="KW-0680">Restriction system</keyword>
<evidence type="ECO:0000256" key="2">
    <source>
        <dbReference type="ARBA" id="ARBA00022679"/>
    </source>
</evidence>
<organism evidence="8 9">
    <name type="scientific">Anaerosalibacter massiliensis</name>
    <dbReference type="NCBI Taxonomy" id="1347392"/>
    <lineage>
        <taxon>Bacteria</taxon>
        <taxon>Bacillati</taxon>
        <taxon>Bacillota</taxon>
        <taxon>Tissierellia</taxon>
        <taxon>Tissierellales</taxon>
        <taxon>Sporanaerobacteraceae</taxon>
        <taxon>Anaerosalibacter</taxon>
    </lineage>
</organism>
<dbReference type="PRINTS" id="PR00105">
    <property type="entry name" value="C5METTRFRASE"/>
</dbReference>
<name>A0A9X2S649_9FIRM</name>
<dbReference type="EMBL" id="JANJZL010000002">
    <property type="protein sequence ID" value="MCR2043232.1"/>
    <property type="molecule type" value="Genomic_DNA"/>
</dbReference>
<protein>
    <recommendedName>
        <fullName evidence="7">Cytosine-specific methyltransferase</fullName>
        <ecNumber evidence="7">2.1.1.37</ecNumber>
    </recommendedName>
</protein>
<dbReference type="AlphaFoldDB" id="A0A9X2S649"/>
<evidence type="ECO:0000313" key="9">
    <source>
        <dbReference type="Proteomes" id="UP001142078"/>
    </source>
</evidence>
<feature type="active site" evidence="5">
    <location>
        <position position="112"/>
    </location>
</feature>
<keyword evidence="9" id="KW-1185">Reference proteome</keyword>
<dbReference type="Proteomes" id="UP001142078">
    <property type="component" value="Unassembled WGS sequence"/>
</dbReference>
<dbReference type="GO" id="GO:0003886">
    <property type="term" value="F:DNA (cytosine-5-)-methyltransferase activity"/>
    <property type="evidence" value="ECO:0007669"/>
    <property type="project" value="UniProtKB-EC"/>
</dbReference>
<dbReference type="InterPro" id="IPR001525">
    <property type="entry name" value="C5_MeTfrase"/>
</dbReference>
<evidence type="ECO:0000256" key="1">
    <source>
        <dbReference type="ARBA" id="ARBA00022603"/>
    </source>
</evidence>
<comment type="similarity">
    <text evidence="5 6">Belongs to the class I-like SAM-binding methyltransferase superfamily. C5-methyltransferase family.</text>
</comment>
<keyword evidence="3 5" id="KW-0949">S-adenosyl-L-methionine</keyword>
<dbReference type="RefSeq" id="WP_257490204.1">
    <property type="nucleotide sequence ID" value="NZ_JANJZL010000002.1"/>
</dbReference>
<evidence type="ECO:0000256" key="3">
    <source>
        <dbReference type="ARBA" id="ARBA00022691"/>
    </source>
</evidence>
<evidence type="ECO:0000256" key="7">
    <source>
        <dbReference type="RuleBase" id="RU000417"/>
    </source>
</evidence>
<dbReference type="PROSITE" id="PS00094">
    <property type="entry name" value="C5_MTASE_1"/>
    <property type="match status" value="1"/>
</dbReference>
<dbReference type="GO" id="GO:0032259">
    <property type="term" value="P:methylation"/>
    <property type="evidence" value="ECO:0007669"/>
    <property type="project" value="UniProtKB-KW"/>
</dbReference>
<dbReference type="EC" id="2.1.1.37" evidence="7"/>
<dbReference type="NCBIfam" id="TIGR00675">
    <property type="entry name" value="dcm"/>
    <property type="match status" value="1"/>
</dbReference>
<accession>A0A9X2S649</accession>
<sequence>MNVIDLFAGAGGLSEGFKRQGFNIVSHVEMDKSACLTLKTRESYHYLKDQGKLDIYKKYITKKITREELYGFIPEDILKKVINESISDETIEDIFKSIGHEDIDIIIGGPPCQAYSLVGRSRDPNRMKNDPRNYLYRQYIKFIERYNPKLFIFENVTGILSAQKGRIFKNIKDEMKKVGYNLDYEILNASDFGVLQNRKRVILIGWKEDIDFSYPNFKKIETRWTINELFYDLPKIQSGESIEVGEYSNKGNELLSEIKVRDADWDILTQHTARRNNERDLNIYRYCVEIWNKERRRVGYDELPEKWITHNNLKSFLDRFKVVDGLGVSHTLVAHISKDGHHYIHPDINQNRSLTVREAARIQSFPDDYYFETCRTDAFRQIGNAVPPLMAEKIAYKIKETFIE</sequence>
<dbReference type="InterPro" id="IPR050390">
    <property type="entry name" value="C5-Methyltransferase"/>
</dbReference>
<comment type="catalytic activity">
    <reaction evidence="7">
        <text>a 2'-deoxycytidine in DNA + S-adenosyl-L-methionine = a 5-methyl-2'-deoxycytidine in DNA + S-adenosyl-L-homocysteine + H(+)</text>
        <dbReference type="Rhea" id="RHEA:13681"/>
        <dbReference type="Rhea" id="RHEA-COMP:11369"/>
        <dbReference type="Rhea" id="RHEA-COMP:11370"/>
        <dbReference type="ChEBI" id="CHEBI:15378"/>
        <dbReference type="ChEBI" id="CHEBI:57856"/>
        <dbReference type="ChEBI" id="CHEBI:59789"/>
        <dbReference type="ChEBI" id="CHEBI:85452"/>
        <dbReference type="ChEBI" id="CHEBI:85454"/>
        <dbReference type="EC" id="2.1.1.37"/>
    </reaction>
</comment>
<dbReference type="GO" id="GO:0009307">
    <property type="term" value="P:DNA restriction-modification system"/>
    <property type="evidence" value="ECO:0007669"/>
    <property type="project" value="UniProtKB-KW"/>
</dbReference>
<dbReference type="Gene3D" id="3.90.120.10">
    <property type="entry name" value="DNA Methylase, subunit A, domain 2"/>
    <property type="match status" value="1"/>
</dbReference>